<evidence type="ECO:0000313" key="2">
    <source>
        <dbReference type="Proteomes" id="UP000191686"/>
    </source>
</evidence>
<protein>
    <submittedName>
        <fullName evidence="1">Uncharacterized protein</fullName>
    </submittedName>
</protein>
<dbReference type="RefSeq" id="WP_139349448.1">
    <property type="nucleotide sequence ID" value="NZ_CAJPCS010000006.1"/>
</dbReference>
<organism evidence="1 2">
    <name type="scientific">Burkholderia cenocepacia</name>
    <dbReference type="NCBI Taxonomy" id="95486"/>
    <lineage>
        <taxon>Bacteria</taxon>
        <taxon>Pseudomonadati</taxon>
        <taxon>Pseudomonadota</taxon>
        <taxon>Betaproteobacteria</taxon>
        <taxon>Burkholderiales</taxon>
        <taxon>Burkholderiaceae</taxon>
        <taxon>Burkholderia</taxon>
        <taxon>Burkholderia cepacia complex</taxon>
    </lineage>
</organism>
<reference evidence="1 2" key="2">
    <citation type="journal article" date="2017" name="Front. Microbiol.">
        <title>Genomics Reveals a Unique Clone of Burkholderia cenocepacia Harboring an Actively Excising Novel Genomic Island.</title>
        <authorList>
            <person name="Patil P.P."/>
            <person name="Mali S."/>
            <person name="Midha S."/>
            <person name="Gautam V."/>
            <person name="Dash L."/>
            <person name="Kumar S."/>
            <person name="Shastri J."/>
            <person name="Singhal L."/>
            <person name="Patil P.B."/>
        </authorList>
    </citation>
    <scope>NUCLEOTIDE SEQUENCE [LARGE SCALE GENOMIC DNA]</scope>
    <source>
        <strain evidence="1 2">BC-19</strain>
    </source>
</reference>
<dbReference type="AlphaFoldDB" id="A0ABD4U7G6"/>
<proteinExistence type="predicted"/>
<dbReference type="EMBL" id="JYMX02000001">
    <property type="protein sequence ID" value="MCW3710208.1"/>
    <property type="molecule type" value="Genomic_DNA"/>
</dbReference>
<reference evidence="1 2" key="1">
    <citation type="journal article" date="2017" name="Front. Microbiol.">
        <title>Genomics reveals a unique clone of Burkholderia cenocepacia harbouring an actively excising novel genomic island.</title>
        <authorList>
            <person name="Patil P."/>
            <person name="Mali S."/>
            <person name="Midha S."/>
            <person name="Gautam V."/>
            <person name="Dash L."/>
            <person name="Kumar S."/>
            <person name="Shastri J."/>
            <person name="Singhal L."/>
            <person name="Patil P.B."/>
        </authorList>
    </citation>
    <scope>NUCLEOTIDE SEQUENCE [LARGE SCALE GENOMIC DNA]</scope>
    <source>
        <strain evidence="1 2">BC-19</strain>
    </source>
</reference>
<sequence length="265" mass="29415">MSTGIAIYGIDPTRVAAILEIAESLFRRLGEEVSEVIFIEFGARDGAKIIEDHKISISDLRKGVSDGGIVAFQICSNGKDGGVPVISLGCNNQKFGGISFVDVQIEEPIYKIRAEIERFFENFVARLGCKYAIAYDAKDSSTAYKYSTGVNLIRIFPFENTSLFTRELPGRAPGAASYERVMLRMIYPLNVLNEEHLEIRVGDLSLREWITADSCRGYLKSISNGMWLWSLKETDLAEINNACGEAGILIAWKKASTDRAVRKLP</sequence>
<dbReference type="Proteomes" id="UP000191686">
    <property type="component" value="Unassembled WGS sequence"/>
</dbReference>
<name>A0ABD4U7G6_9BURK</name>
<accession>A0ABD4U7G6</accession>
<comment type="caution">
    <text evidence="1">The sequence shown here is derived from an EMBL/GenBank/DDBJ whole genome shotgun (WGS) entry which is preliminary data.</text>
</comment>
<gene>
    <name evidence="1" type="ORF">UE95_002825</name>
</gene>
<evidence type="ECO:0000313" key="1">
    <source>
        <dbReference type="EMBL" id="MCW3710208.1"/>
    </source>
</evidence>